<dbReference type="GO" id="GO:0050152">
    <property type="term" value="F:omega-amidase activity"/>
    <property type="evidence" value="ECO:0007669"/>
    <property type="project" value="TreeGrafter"/>
</dbReference>
<dbReference type="PANTHER" id="PTHR47799:SF1">
    <property type="entry name" value="OMEGA-AMIDASE YAFV"/>
    <property type="match status" value="1"/>
</dbReference>
<reference evidence="3" key="1">
    <citation type="journal article" date="2020" name="Int. J. Syst. Evol. Microbiol.">
        <title>Capnocytophaga felis sp. nov. isolated from the feline oral cavity.</title>
        <authorList>
            <person name="Suzuki M."/>
            <person name="Umeda K."/>
            <person name="Kimura M."/>
            <person name="Imaoka K."/>
            <person name="Morikawa S."/>
            <person name="Maeda K."/>
        </authorList>
    </citation>
    <scope>NUCLEOTIDE SEQUENCE [LARGE SCALE GENOMIC DNA]</scope>
    <source>
        <strain evidence="3">KC07070</strain>
    </source>
</reference>
<dbReference type="PANTHER" id="PTHR47799">
    <property type="entry name" value="OMEGA-AMIDASE YAFV"/>
    <property type="match status" value="1"/>
</dbReference>
<accession>A0A5M4B6P8</accession>
<protein>
    <submittedName>
        <fullName evidence="2">Amidohydrolase</fullName>
    </submittedName>
</protein>
<dbReference type="InterPro" id="IPR036526">
    <property type="entry name" value="C-N_Hydrolase_sf"/>
</dbReference>
<evidence type="ECO:0000313" key="2">
    <source>
        <dbReference type="EMBL" id="GET45281.1"/>
    </source>
</evidence>
<keyword evidence="2" id="KW-0378">Hydrolase</keyword>
<dbReference type="SUPFAM" id="SSF56317">
    <property type="entry name" value="Carbon-nitrogen hydrolase"/>
    <property type="match status" value="1"/>
</dbReference>
<feature type="domain" description="CN hydrolase" evidence="1">
    <location>
        <begin position="1"/>
        <end position="244"/>
    </location>
</feature>
<keyword evidence="3" id="KW-1185">Reference proteome</keyword>
<organism evidence="2 3">
    <name type="scientific">Capnocytophaga felis</name>
    <dbReference type="NCBI Taxonomy" id="2267611"/>
    <lineage>
        <taxon>Bacteria</taxon>
        <taxon>Pseudomonadati</taxon>
        <taxon>Bacteroidota</taxon>
        <taxon>Flavobacteriia</taxon>
        <taxon>Flavobacteriales</taxon>
        <taxon>Flavobacteriaceae</taxon>
        <taxon>Capnocytophaga</taxon>
    </lineage>
</organism>
<dbReference type="Pfam" id="PF00795">
    <property type="entry name" value="CN_hydrolase"/>
    <property type="match status" value="1"/>
</dbReference>
<dbReference type="EMBL" id="BLBC01000005">
    <property type="protein sequence ID" value="GET45281.1"/>
    <property type="molecule type" value="Genomic_DNA"/>
</dbReference>
<evidence type="ECO:0000259" key="1">
    <source>
        <dbReference type="PROSITE" id="PS50263"/>
    </source>
</evidence>
<proteinExistence type="predicted"/>
<sequence length="264" mass="30506">MKVSLISLNQSWENKSENQSKILDVFELIFRLKKQHVDLVIFPEMTLTGFTMNSNVVKERLPDSQTIEFFKKCALDYQTNIAFGVVIEREQKAMNCLIVVSSKGEILANYAKIHPFSYANENEHYVSGNDLVSCQIQEIPIGLTICYDLRFPELYQGLSKKNKVIINIANWPERRVTHWNTLLNARAIENQVFMIGVNRIGRDANGLTYKKSSQIFSPIGEELKGESLSEQIDIYDISISEVDRYRQDFPVKNDRKIELYKNIL</sequence>
<comment type="caution">
    <text evidence="2">The sequence shown here is derived from an EMBL/GenBank/DDBJ whole genome shotgun (WGS) entry which is preliminary data.</text>
</comment>
<dbReference type="GO" id="GO:0106008">
    <property type="term" value="F:2-oxoglutaramate amidase activity"/>
    <property type="evidence" value="ECO:0007669"/>
    <property type="project" value="TreeGrafter"/>
</dbReference>
<dbReference type="Proteomes" id="UP000398217">
    <property type="component" value="Unassembled WGS sequence"/>
</dbReference>
<name>A0A5M4B6P8_9FLAO</name>
<dbReference type="Gene3D" id="3.60.110.10">
    <property type="entry name" value="Carbon-nitrogen hydrolase"/>
    <property type="match status" value="1"/>
</dbReference>
<dbReference type="InterPro" id="IPR052737">
    <property type="entry name" value="Omega-amidase_YafV"/>
</dbReference>
<dbReference type="RefSeq" id="WP_155283964.1">
    <property type="nucleotide sequence ID" value="NZ_BLBC01000005.1"/>
</dbReference>
<evidence type="ECO:0000313" key="3">
    <source>
        <dbReference type="Proteomes" id="UP000398217"/>
    </source>
</evidence>
<dbReference type="PROSITE" id="PS50263">
    <property type="entry name" value="CN_HYDROLASE"/>
    <property type="match status" value="1"/>
</dbReference>
<dbReference type="InterPro" id="IPR003010">
    <property type="entry name" value="C-N_Hydrolase"/>
</dbReference>
<gene>
    <name evidence="2" type="ORF">RCZ01_05830</name>
</gene>
<dbReference type="AlphaFoldDB" id="A0A5M4B6P8"/>
<dbReference type="OrthoDB" id="9811121at2"/>